<protein>
    <recommendedName>
        <fullName evidence="3">Acyltransferase 3 domain-containing protein</fullName>
    </recommendedName>
</protein>
<feature type="transmembrane region" description="Helical" evidence="2">
    <location>
        <begin position="303"/>
        <end position="321"/>
    </location>
</feature>
<comment type="caution">
    <text evidence="4">The sequence shown here is derived from an EMBL/GenBank/DDBJ whole genome shotgun (WGS) entry which is preliminary data.</text>
</comment>
<feature type="transmembrane region" description="Helical" evidence="2">
    <location>
        <begin position="59"/>
        <end position="76"/>
    </location>
</feature>
<dbReference type="PANTHER" id="PTHR37312:SF1">
    <property type="entry name" value="MEMBRANE-BOUND ACYLTRANSFERASE YKRP-RELATED"/>
    <property type="match status" value="1"/>
</dbReference>
<evidence type="ECO:0000259" key="3">
    <source>
        <dbReference type="Pfam" id="PF01757"/>
    </source>
</evidence>
<keyword evidence="2" id="KW-0812">Transmembrane</keyword>
<name>A0A3A9YJ13_9ACTN</name>
<dbReference type="OrthoDB" id="6623990at2"/>
<dbReference type="EMBL" id="RBAL01000031">
    <property type="protein sequence ID" value="RKN36792.1"/>
    <property type="molecule type" value="Genomic_DNA"/>
</dbReference>
<dbReference type="GO" id="GO:0016747">
    <property type="term" value="F:acyltransferase activity, transferring groups other than amino-acyl groups"/>
    <property type="evidence" value="ECO:0007669"/>
    <property type="project" value="InterPro"/>
</dbReference>
<feature type="transmembrane region" description="Helical" evidence="2">
    <location>
        <begin position="88"/>
        <end position="106"/>
    </location>
</feature>
<feature type="transmembrane region" description="Helical" evidence="2">
    <location>
        <begin position="156"/>
        <end position="174"/>
    </location>
</feature>
<keyword evidence="5" id="KW-1185">Reference proteome</keyword>
<dbReference type="InterPro" id="IPR052734">
    <property type="entry name" value="Nod_factor_acetyltransferase"/>
</dbReference>
<gene>
    <name evidence="4" type="ORF">D7294_29765</name>
</gene>
<dbReference type="AlphaFoldDB" id="A0A3A9YJ13"/>
<feature type="region of interest" description="Disordered" evidence="1">
    <location>
        <begin position="1"/>
        <end position="47"/>
    </location>
</feature>
<feature type="domain" description="Acyltransferase 3" evidence="3">
    <location>
        <begin position="54"/>
        <end position="359"/>
    </location>
</feature>
<evidence type="ECO:0000313" key="5">
    <source>
        <dbReference type="Proteomes" id="UP000272474"/>
    </source>
</evidence>
<dbReference type="Proteomes" id="UP000272474">
    <property type="component" value="Unassembled WGS sequence"/>
</dbReference>
<dbReference type="Pfam" id="PF01757">
    <property type="entry name" value="Acyl_transf_3"/>
    <property type="match status" value="1"/>
</dbReference>
<proteinExistence type="predicted"/>
<feature type="transmembrane region" description="Helical" evidence="2">
    <location>
        <begin position="271"/>
        <end position="296"/>
    </location>
</feature>
<dbReference type="PANTHER" id="PTHR37312">
    <property type="entry name" value="MEMBRANE-BOUND ACYLTRANSFERASE YKRP-RELATED"/>
    <property type="match status" value="1"/>
</dbReference>
<evidence type="ECO:0000313" key="4">
    <source>
        <dbReference type="EMBL" id="RKN36792.1"/>
    </source>
</evidence>
<sequence length="385" mass="43904">MGWRVPSRRSPRSARCSRSPPGAFVTDSHQLQEQAPPRGSALPQQAAPPKQRDAFFDNAKYLAIVLVAAGHAWEPLRGDSRTVTACYMALYALHMPAFILISGYLSRSFDGRPDRVQRLLTGVALPYVIFQIAYTYFQRWLQDDEDTYLPLFEPHWLMWFLLALLAWRLTVPLWKAVRHPVPLALALAAAATASPSIGNDLQLQRILQFLPYFVLGLVLRREHFQRVRTRAVRLAALPVFACAVLVAYRVLPRMKYTWFYHRESAQEMGEPWWTGIVLTLVMFACSLVLIACFFALVPGRHGWYTKLGAGTLYGYLLHGFLIKGARHWGWYDPEVMHHEPAALLITTVVAGLGMTLLCTPVVQRIFRPIVEPRLDWAFRREHAAR</sequence>
<feature type="transmembrane region" description="Helical" evidence="2">
    <location>
        <begin position="118"/>
        <end position="136"/>
    </location>
</feature>
<feature type="transmembrane region" description="Helical" evidence="2">
    <location>
        <begin position="341"/>
        <end position="362"/>
    </location>
</feature>
<evidence type="ECO:0000256" key="2">
    <source>
        <dbReference type="SAM" id="Phobius"/>
    </source>
</evidence>
<feature type="compositionally biased region" description="Basic residues" evidence="1">
    <location>
        <begin position="1"/>
        <end position="12"/>
    </location>
</feature>
<keyword evidence="2" id="KW-1133">Transmembrane helix</keyword>
<keyword evidence="2" id="KW-0472">Membrane</keyword>
<dbReference type="InterPro" id="IPR002656">
    <property type="entry name" value="Acyl_transf_3_dom"/>
</dbReference>
<evidence type="ECO:0000256" key="1">
    <source>
        <dbReference type="SAM" id="MobiDB-lite"/>
    </source>
</evidence>
<organism evidence="4 5">
    <name type="scientific">Streptomyces hoynatensis</name>
    <dbReference type="NCBI Taxonomy" id="1141874"/>
    <lineage>
        <taxon>Bacteria</taxon>
        <taxon>Bacillati</taxon>
        <taxon>Actinomycetota</taxon>
        <taxon>Actinomycetes</taxon>
        <taxon>Kitasatosporales</taxon>
        <taxon>Streptomycetaceae</taxon>
        <taxon>Streptomyces</taxon>
    </lineage>
</organism>
<reference evidence="4 5" key="1">
    <citation type="journal article" date="2014" name="Int. J. Syst. Evol. Microbiol.">
        <title>Streptomyces hoynatensis sp. nov., isolated from deep marine sediment.</title>
        <authorList>
            <person name="Veyisoglu A."/>
            <person name="Sahin N."/>
        </authorList>
    </citation>
    <scope>NUCLEOTIDE SEQUENCE [LARGE SCALE GENOMIC DNA]</scope>
    <source>
        <strain evidence="4 5">KCTC 29097</strain>
    </source>
</reference>
<accession>A0A3A9YJ13</accession>
<feature type="transmembrane region" description="Helical" evidence="2">
    <location>
        <begin position="231"/>
        <end position="251"/>
    </location>
</feature>